<evidence type="ECO:0000259" key="6">
    <source>
        <dbReference type="PROSITE" id="PS51462"/>
    </source>
</evidence>
<dbReference type="InterPro" id="IPR020084">
    <property type="entry name" value="NUDIX_hydrolase_CS"/>
</dbReference>
<evidence type="ECO:0000256" key="5">
    <source>
        <dbReference type="SAM" id="MobiDB-lite"/>
    </source>
</evidence>
<dbReference type="EMBL" id="JACHZG010000001">
    <property type="protein sequence ID" value="MBB3328578.1"/>
    <property type="molecule type" value="Genomic_DNA"/>
</dbReference>
<dbReference type="PROSITE" id="PS00893">
    <property type="entry name" value="NUDIX_BOX"/>
    <property type="match status" value="1"/>
</dbReference>
<dbReference type="Proteomes" id="UP000565572">
    <property type="component" value="Unassembled WGS sequence"/>
</dbReference>
<feature type="compositionally biased region" description="Basic and acidic residues" evidence="5">
    <location>
        <begin position="77"/>
        <end position="90"/>
    </location>
</feature>
<dbReference type="CDD" id="cd02883">
    <property type="entry name" value="NUDIX_Hydrolase"/>
    <property type="match status" value="1"/>
</dbReference>
<dbReference type="InterPro" id="IPR020476">
    <property type="entry name" value="Nudix_hydrolase"/>
</dbReference>
<accession>A0A7W5JYH3</accession>
<dbReference type="InterPro" id="IPR000086">
    <property type="entry name" value="NUDIX_hydrolase_dom"/>
</dbReference>
<dbReference type="SUPFAM" id="SSF55811">
    <property type="entry name" value="Nudix"/>
    <property type="match status" value="1"/>
</dbReference>
<evidence type="ECO:0000256" key="4">
    <source>
        <dbReference type="RuleBase" id="RU003476"/>
    </source>
</evidence>
<dbReference type="RefSeq" id="WP_332836911.1">
    <property type="nucleotide sequence ID" value="NZ_JACHZG010000001.1"/>
</dbReference>
<dbReference type="Pfam" id="PF00293">
    <property type="entry name" value="NUDIX"/>
    <property type="match status" value="1"/>
</dbReference>
<evidence type="ECO:0000256" key="2">
    <source>
        <dbReference type="ARBA" id="ARBA00005582"/>
    </source>
</evidence>
<dbReference type="GO" id="GO:0016787">
    <property type="term" value="F:hydrolase activity"/>
    <property type="evidence" value="ECO:0007669"/>
    <property type="project" value="UniProtKB-KW"/>
</dbReference>
<keyword evidence="8" id="KW-1185">Reference proteome</keyword>
<dbReference type="PANTHER" id="PTHR43046:SF2">
    <property type="entry name" value="8-OXO-DGTP DIPHOSPHATASE-RELATED"/>
    <property type="match status" value="1"/>
</dbReference>
<evidence type="ECO:0000313" key="8">
    <source>
        <dbReference type="Proteomes" id="UP000565572"/>
    </source>
</evidence>
<dbReference type="Gene3D" id="3.90.79.10">
    <property type="entry name" value="Nucleoside Triphosphate Pyrophosphohydrolase"/>
    <property type="match status" value="1"/>
</dbReference>
<proteinExistence type="inferred from homology"/>
<gene>
    <name evidence="7" type="ORF">FHX39_003522</name>
</gene>
<dbReference type="InterPro" id="IPR015797">
    <property type="entry name" value="NUDIX_hydrolase-like_dom_sf"/>
</dbReference>
<reference evidence="7 8" key="1">
    <citation type="submission" date="2020-08" db="EMBL/GenBank/DDBJ databases">
        <title>Sequencing the genomes of 1000 actinobacteria strains.</title>
        <authorList>
            <person name="Klenk H.-P."/>
        </authorList>
    </citation>
    <scope>NUCLEOTIDE SEQUENCE [LARGE SCALE GENOMIC DNA]</scope>
    <source>
        <strain evidence="7 8">DSM 11053</strain>
    </source>
</reference>
<sequence length="241" mass="26466">MDPEDHLAARPAGAQMRVIGVAAKGRRVFDQPLGHGVDPRVLAYESGWVVLRPVEADLDEHDTLRLVLKVRHRRKGDGHPRTRRPGRDRGLATSTDDPPVVRQRFAAYAVVESELGLLATEYSDLTAVSGRWGMPGGGIDEGEAPVAAVVREVHEETGQPVDVGDLVLVQSSHWVGRSPHGGVEDFHAVRLIYRGTCPDPTDPVVHDQGGTTAAAKWVPKAAWQDLTWTANWRQALRRLMR</sequence>
<evidence type="ECO:0000256" key="1">
    <source>
        <dbReference type="ARBA" id="ARBA00001946"/>
    </source>
</evidence>
<dbReference type="PANTHER" id="PTHR43046">
    <property type="entry name" value="GDP-MANNOSE MANNOSYL HYDROLASE"/>
    <property type="match status" value="1"/>
</dbReference>
<comment type="caution">
    <text evidence="7">The sequence shown here is derived from an EMBL/GenBank/DDBJ whole genome shotgun (WGS) entry which is preliminary data.</text>
</comment>
<feature type="region of interest" description="Disordered" evidence="5">
    <location>
        <begin position="73"/>
        <end position="97"/>
    </location>
</feature>
<dbReference type="PRINTS" id="PR00502">
    <property type="entry name" value="NUDIXFAMILY"/>
</dbReference>
<feature type="domain" description="Nudix hydrolase" evidence="6">
    <location>
        <begin position="100"/>
        <end position="240"/>
    </location>
</feature>
<keyword evidence="3 4" id="KW-0378">Hydrolase</keyword>
<dbReference type="PROSITE" id="PS51462">
    <property type="entry name" value="NUDIX"/>
    <property type="match status" value="1"/>
</dbReference>
<dbReference type="AlphaFoldDB" id="A0A7W5JYH3"/>
<organism evidence="7 8">
    <name type="scientific">Microlunatus antarcticus</name>
    <dbReference type="NCBI Taxonomy" id="53388"/>
    <lineage>
        <taxon>Bacteria</taxon>
        <taxon>Bacillati</taxon>
        <taxon>Actinomycetota</taxon>
        <taxon>Actinomycetes</taxon>
        <taxon>Propionibacteriales</taxon>
        <taxon>Propionibacteriaceae</taxon>
        <taxon>Microlunatus</taxon>
    </lineage>
</organism>
<protein>
    <submittedName>
        <fullName evidence="7">8-oxo-dGTP pyrophosphatase MutT (NUDIX family)</fullName>
    </submittedName>
</protein>
<comment type="similarity">
    <text evidence="2 4">Belongs to the Nudix hydrolase family.</text>
</comment>
<comment type="cofactor">
    <cofactor evidence="1">
        <name>Mg(2+)</name>
        <dbReference type="ChEBI" id="CHEBI:18420"/>
    </cofactor>
</comment>
<evidence type="ECO:0000313" key="7">
    <source>
        <dbReference type="EMBL" id="MBB3328578.1"/>
    </source>
</evidence>
<evidence type="ECO:0000256" key="3">
    <source>
        <dbReference type="ARBA" id="ARBA00022801"/>
    </source>
</evidence>
<name>A0A7W5JYH3_9ACTN</name>